<dbReference type="PANTHER" id="PTHR36617">
    <property type="entry name" value="PROTEIN, PUTATIVE-RELATED"/>
    <property type="match status" value="1"/>
</dbReference>
<accession>A0A2N9F1W7</accession>
<reference evidence="2" key="1">
    <citation type="submission" date="2018-02" db="EMBL/GenBank/DDBJ databases">
        <authorList>
            <person name="Cohen D.B."/>
            <person name="Kent A.D."/>
        </authorList>
    </citation>
    <scope>NUCLEOTIDE SEQUENCE</scope>
</reference>
<protein>
    <recommendedName>
        <fullName evidence="1">Reverse transcriptase zinc-binding domain-containing protein</fullName>
    </recommendedName>
</protein>
<dbReference type="AlphaFoldDB" id="A0A2N9F1W7"/>
<dbReference type="EMBL" id="OIVN01000476">
    <property type="protein sequence ID" value="SPC80859.1"/>
    <property type="molecule type" value="Genomic_DNA"/>
</dbReference>
<dbReference type="InterPro" id="IPR026960">
    <property type="entry name" value="RVT-Znf"/>
</dbReference>
<name>A0A2N9F1W7_FAGSY</name>
<evidence type="ECO:0000259" key="1">
    <source>
        <dbReference type="Pfam" id="PF13966"/>
    </source>
</evidence>
<sequence>MTKKPQGTHGCSLWKGIFSGWDFFLQQVELVAGLGIRIRFWHDTWCGDAPLKTRIPLLFACSTSRSASIAFVLLSSNVRDRIWNLIFVRDFNDWEVKENGEFDVKSFYHALDVKVDIKFPWRAIWRVKAPCRVSFFLWSAAWGRILTCDNLMCRGYTLVGWCCMCRNAGETGNHLLIHCTLASALWHLVLRSFGVPWVFPNNIADLLFGWFNCFGKHNCSIGWYTSTTTPPQPQHQQLQQQETFRALTKISGDFKSNDLAANVWNSRRAAHATAGEGLEWSSRKAKAMLRFKIESEDREKRRRVVEDKGDDGGSVSFDLLAKRGVEKKYKQGRRKEKDKGHVTWIGPSLDRSRGAALIGAGTRSDGFGWVFSSEGSRERGKARFLFFFVHIEQELD</sequence>
<dbReference type="Pfam" id="PF13966">
    <property type="entry name" value="zf-RVT"/>
    <property type="match status" value="1"/>
</dbReference>
<proteinExistence type="predicted"/>
<organism evidence="2">
    <name type="scientific">Fagus sylvatica</name>
    <name type="common">Beechnut</name>
    <dbReference type="NCBI Taxonomy" id="28930"/>
    <lineage>
        <taxon>Eukaryota</taxon>
        <taxon>Viridiplantae</taxon>
        <taxon>Streptophyta</taxon>
        <taxon>Embryophyta</taxon>
        <taxon>Tracheophyta</taxon>
        <taxon>Spermatophyta</taxon>
        <taxon>Magnoliopsida</taxon>
        <taxon>eudicotyledons</taxon>
        <taxon>Gunneridae</taxon>
        <taxon>Pentapetalae</taxon>
        <taxon>rosids</taxon>
        <taxon>fabids</taxon>
        <taxon>Fagales</taxon>
        <taxon>Fagaceae</taxon>
        <taxon>Fagus</taxon>
    </lineage>
</organism>
<dbReference type="PANTHER" id="PTHR36617:SF16">
    <property type="entry name" value="OS04G0516500 PROTEIN"/>
    <property type="match status" value="1"/>
</dbReference>
<gene>
    <name evidence="2" type="ORF">FSB_LOCUS8741</name>
</gene>
<feature type="domain" description="Reverse transcriptase zinc-binding" evidence="1">
    <location>
        <begin position="102"/>
        <end position="186"/>
    </location>
</feature>
<evidence type="ECO:0000313" key="2">
    <source>
        <dbReference type="EMBL" id="SPC80859.1"/>
    </source>
</evidence>